<dbReference type="Gene3D" id="3.40.50.920">
    <property type="match status" value="1"/>
</dbReference>
<dbReference type="Pfam" id="PF02779">
    <property type="entry name" value="Transket_pyr"/>
    <property type="match status" value="1"/>
</dbReference>
<dbReference type="AlphaFoldDB" id="A0A9D2SU48"/>
<feature type="domain" description="Transketolase-like pyrimidine-binding" evidence="4">
    <location>
        <begin position="4"/>
        <end position="170"/>
    </location>
</feature>
<dbReference type="Pfam" id="PF02780">
    <property type="entry name" value="Transketolase_C"/>
    <property type="match status" value="1"/>
</dbReference>
<evidence type="ECO:0000256" key="2">
    <source>
        <dbReference type="ARBA" id="ARBA00007131"/>
    </source>
</evidence>
<comment type="similarity">
    <text evidence="2">Belongs to the transketolase family.</text>
</comment>
<dbReference type="InterPro" id="IPR051157">
    <property type="entry name" value="PDH/Transketolase"/>
</dbReference>
<evidence type="ECO:0000259" key="4">
    <source>
        <dbReference type="SMART" id="SM00861"/>
    </source>
</evidence>
<dbReference type="InterPro" id="IPR005475">
    <property type="entry name" value="Transketolase-like_Pyr-bd"/>
</dbReference>
<dbReference type="Proteomes" id="UP000823896">
    <property type="component" value="Unassembled WGS sequence"/>
</dbReference>
<proteinExistence type="inferred from homology"/>
<gene>
    <name evidence="5" type="ORF">H9702_01730</name>
</gene>
<comment type="cofactor">
    <cofactor evidence="1">
        <name>thiamine diphosphate</name>
        <dbReference type="ChEBI" id="CHEBI:58937"/>
    </cofactor>
</comment>
<dbReference type="Gene3D" id="3.40.50.970">
    <property type="match status" value="1"/>
</dbReference>
<protein>
    <submittedName>
        <fullName evidence="5">Transketolase family protein</fullName>
    </submittedName>
</protein>
<evidence type="ECO:0000313" key="5">
    <source>
        <dbReference type="EMBL" id="HJC35833.1"/>
    </source>
</evidence>
<evidence type="ECO:0000313" key="6">
    <source>
        <dbReference type="Proteomes" id="UP000823896"/>
    </source>
</evidence>
<reference evidence="5" key="2">
    <citation type="submission" date="2021-04" db="EMBL/GenBank/DDBJ databases">
        <authorList>
            <person name="Gilroy R."/>
        </authorList>
    </citation>
    <scope>NUCLEOTIDE SEQUENCE</scope>
    <source>
        <strain evidence="5">CHK187-11901</strain>
    </source>
</reference>
<name>A0A9D2SU48_9FIRM</name>
<evidence type="ECO:0000256" key="3">
    <source>
        <dbReference type="ARBA" id="ARBA00023052"/>
    </source>
</evidence>
<dbReference type="InterPro" id="IPR009014">
    <property type="entry name" value="Transketo_C/PFOR_II"/>
</dbReference>
<dbReference type="CDD" id="cd07033">
    <property type="entry name" value="TPP_PYR_DXS_TK_like"/>
    <property type="match status" value="1"/>
</dbReference>
<dbReference type="SUPFAM" id="SSF52518">
    <property type="entry name" value="Thiamin diphosphate-binding fold (THDP-binding)"/>
    <property type="match status" value="1"/>
</dbReference>
<accession>A0A9D2SU48</accession>
<evidence type="ECO:0000256" key="1">
    <source>
        <dbReference type="ARBA" id="ARBA00001964"/>
    </source>
</evidence>
<dbReference type="FunFam" id="3.40.50.970:FF:000129">
    <property type="entry name" value="Transketolase"/>
    <property type="match status" value="1"/>
</dbReference>
<dbReference type="PANTHER" id="PTHR43825:SF1">
    <property type="entry name" value="TRANSKETOLASE-LIKE PYRIMIDINE-BINDING DOMAIN-CONTAINING PROTEIN"/>
    <property type="match status" value="1"/>
</dbReference>
<comment type="caution">
    <text evidence="5">The sequence shown here is derived from an EMBL/GenBank/DDBJ whole genome shotgun (WGS) entry which is preliminary data.</text>
</comment>
<dbReference type="SUPFAM" id="SSF52922">
    <property type="entry name" value="TK C-terminal domain-like"/>
    <property type="match status" value="1"/>
</dbReference>
<dbReference type="SMART" id="SM00861">
    <property type="entry name" value="Transket_pyr"/>
    <property type="match status" value="1"/>
</dbReference>
<dbReference type="PANTHER" id="PTHR43825">
    <property type="entry name" value="PYRUVATE DEHYDROGENASE E1 COMPONENT"/>
    <property type="match status" value="1"/>
</dbReference>
<dbReference type="InterPro" id="IPR033248">
    <property type="entry name" value="Transketolase_C"/>
</dbReference>
<sequence>MSKCATRVAYGKALAQLVQENPNIVVLDADLAGSTKSGEAAKVCPERHFDMGIAEANMMCVAAGLAASGKIAFASSFAMFASGRAFEQIRNSIGYPHLNVKICASHAGLTVGEDGASHQCIEDIGLMRLIPGMMVIQPCDCIEAEQVIKEIVKIDGPCYVRLGRNAVDAVNDENYQLDLMKGVTLRKGRRVAVIATGQLVQEALKAYDMVEEKPTVINIHTIKPIDAELIVETAKTHETIITAEDHSVIGGLGSAVLDVLADKGLGCRVHRIGVQDVFGESGKPAELLHKYQMDADAIAAKIREVLK</sequence>
<dbReference type="EMBL" id="DWWM01000007">
    <property type="protein sequence ID" value="HJC35833.1"/>
    <property type="molecule type" value="Genomic_DNA"/>
</dbReference>
<keyword evidence="3" id="KW-0786">Thiamine pyrophosphate</keyword>
<organism evidence="5 6">
    <name type="scientific">Candidatus Merdibacter merdavium</name>
    <dbReference type="NCBI Taxonomy" id="2838692"/>
    <lineage>
        <taxon>Bacteria</taxon>
        <taxon>Bacillati</taxon>
        <taxon>Bacillota</taxon>
        <taxon>Erysipelotrichia</taxon>
        <taxon>Erysipelotrichales</taxon>
        <taxon>Erysipelotrichaceae</taxon>
        <taxon>Merdibacter</taxon>
    </lineage>
</organism>
<reference evidence="5" key="1">
    <citation type="journal article" date="2021" name="PeerJ">
        <title>Extensive microbial diversity within the chicken gut microbiome revealed by metagenomics and culture.</title>
        <authorList>
            <person name="Gilroy R."/>
            <person name="Ravi A."/>
            <person name="Getino M."/>
            <person name="Pursley I."/>
            <person name="Horton D.L."/>
            <person name="Alikhan N.F."/>
            <person name="Baker D."/>
            <person name="Gharbi K."/>
            <person name="Hall N."/>
            <person name="Watson M."/>
            <person name="Adriaenssens E.M."/>
            <person name="Foster-Nyarko E."/>
            <person name="Jarju S."/>
            <person name="Secka A."/>
            <person name="Antonio M."/>
            <person name="Oren A."/>
            <person name="Chaudhuri R.R."/>
            <person name="La Ragione R."/>
            <person name="Hildebrand F."/>
            <person name="Pallen M.J."/>
        </authorList>
    </citation>
    <scope>NUCLEOTIDE SEQUENCE</scope>
    <source>
        <strain evidence="5">CHK187-11901</strain>
    </source>
</reference>
<dbReference type="InterPro" id="IPR029061">
    <property type="entry name" value="THDP-binding"/>
</dbReference>